<accession>X0SVF1</accession>
<dbReference type="PANTHER" id="PTHR11618:SF13">
    <property type="entry name" value="TRANSCRIPTION INITIATION FACTOR IIB"/>
    <property type="match status" value="1"/>
</dbReference>
<sequence length="148" mass="16568">AACRKNKVPRPLKEVSKASTREHSEVSRSYRLLHRELKLRMPIDDPMKFVSGIASKLRVMPATERYAVDILMRARERKGLSGKDPRGIAAAALYMACIEMDDKKIQKDVASAAGTTEVTLRNRLKGLEETLRPVMEMGDEAIIDATTQ</sequence>
<name>X0SVF1_9ZZZZ</name>
<dbReference type="InterPro" id="IPR013150">
    <property type="entry name" value="TFIIB_cyclin"/>
</dbReference>
<feature type="compositionally biased region" description="Basic residues" evidence="6">
    <location>
        <begin position="1"/>
        <end position="10"/>
    </location>
</feature>
<dbReference type="CDD" id="cd20550">
    <property type="entry name" value="CYCLIN_TFIIB_archaea_like_rpt2"/>
    <property type="match status" value="1"/>
</dbReference>
<evidence type="ECO:0000256" key="4">
    <source>
        <dbReference type="ARBA" id="ARBA00023015"/>
    </source>
</evidence>
<dbReference type="PRINTS" id="PR00685">
    <property type="entry name" value="TIFACTORIIB"/>
</dbReference>
<dbReference type="PANTHER" id="PTHR11618">
    <property type="entry name" value="TRANSCRIPTION INITIATION FACTOR IIB-RELATED"/>
    <property type="match status" value="1"/>
</dbReference>
<evidence type="ECO:0000256" key="1">
    <source>
        <dbReference type="ARBA" id="ARBA00010857"/>
    </source>
</evidence>
<evidence type="ECO:0000256" key="3">
    <source>
        <dbReference type="ARBA" id="ARBA00022737"/>
    </source>
</evidence>
<comment type="caution">
    <text evidence="8">The sequence shown here is derived from an EMBL/GenBank/DDBJ whole genome shotgun (WGS) entry which is preliminary data.</text>
</comment>
<dbReference type="Pfam" id="PF00382">
    <property type="entry name" value="TFIIB"/>
    <property type="match status" value="1"/>
</dbReference>
<proteinExistence type="inferred from homology"/>
<dbReference type="GO" id="GO:0070897">
    <property type="term" value="P:transcription preinitiation complex assembly"/>
    <property type="evidence" value="ECO:0007669"/>
    <property type="project" value="InterPro"/>
</dbReference>
<feature type="compositionally biased region" description="Basic and acidic residues" evidence="6">
    <location>
        <begin position="11"/>
        <end position="24"/>
    </location>
</feature>
<dbReference type="SUPFAM" id="SSF47954">
    <property type="entry name" value="Cyclin-like"/>
    <property type="match status" value="1"/>
</dbReference>
<dbReference type="AlphaFoldDB" id="X0SVF1"/>
<feature type="non-terminal residue" evidence="8">
    <location>
        <position position="1"/>
    </location>
</feature>
<dbReference type="GO" id="GO:0097550">
    <property type="term" value="C:transcription preinitiation complex"/>
    <property type="evidence" value="ECO:0007669"/>
    <property type="project" value="TreeGrafter"/>
</dbReference>
<evidence type="ECO:0000256" key="5">
    <source>
        <dbReference type="ARBA" id="ARBA00023163"/>
    </source>
</evidence>
<dbReference type="InterPro" id="IPR023486">
    <property type="entry name" value="TFIIB_CS"/>
</dbReference>
<evidence type="ECO:0000256" key="2">
    <source>
        <dbReference type="ARBA" id="ARBA00013932"/>
    </source>
</evidence>
<keyword evidence="5" id="KW-0804">Transcription</keyword>
<organism evidence="8">
    <name type="scientific">marine sediment metagenome</name>
    <dbReference type="NCBI Taxonomy" id="412755"/>
    <lineage>
        <taxon>unclassified sequences</taxon>
        <taxon>metagenomes</taxon>
        <taxon>ecological metagenomes</taxon>
    </lineage>
</organism>
<dbReference type="Gene3D" id="1.10.472.10">
    <property type="entry name" value="Cyclin-like"/>
    <property type="match status" value="2"/>
</dbReference>
<keyword evidence="4" id="KW-0805">Transcription regulation</keyword>
<dbReference type="PROSITE" id="PS00782">
    <property type="entry name" value="TFIIB"/>
    <property type="match status" value="1"/>
</dbReference>
<evidence type="ECO:0000259" key="7">
    <source>
        <dbReference type="Pfam" id="PF00382"/>
    </source>
</evidence>
<dbReference type="GO" id="GO:0017025">
    <property type="term" value="F:TBP-class protein binding"/>
    <property type="evidence" value="ECO:0007669"/>
    <property type="project" value="InterPro"/>
</dbReference>
<evidence type="ECO:0000256" key="6">
    <source>
        <dbReference type="SAM" id="MobiDB-lite"/>
    </source>
</evidence>
<dbReference type="InterPro" id="IPR036915">
    <property type="entry name" value="Cyclin-like_sf"/>
</dbReference>
<evidence type="ECO:0000313" key="8">
    <source>
        <dbReference type="EMBL" id="GAF67790.1"/>
    </source>
</evidence>
<feature type="domain" description="Transcription factor TFIIB cyclin-like" evidence="7">
    <location>
        <begin position="42"/>
        <end position="129"/>
    </location>
</feature>
<comment type="similarity">
    <text evidence="1">Belongs to the TFIIB family.</text>
</comment>
<feature type="region of interest" description="Disordered" evidence="6">
    <location>
        <begin position="1"/>
        <end position="24"/>
    </location>
</feature>
<gene>
    <name evidence="8" type="ORF">S01H1_14639</name>
</gene>
<reference evidence="8" key="1">
    <citation type="journal article" date="2014" name="Front. Microbiol.">
        <title>High frequency of phylogenetically diverse reductive dehalogenase-homologous genes in deep subseafloor sedimentary metagenomes.</title>
        <authorList>
            <person name="Kawai M."/>
            <person name="Futagami T."/>
            <person name="Toyoda A."/>
            <person name="Takaki Y."/>
            <person name="Nishi S."/>
            <person name="Hori S."/>
            <person name="Arai W."/>
            <person name="Tsubouchi T."/>
            <person name="Morono Y."/>
            <person name="Uchiyama I."/>
            <person name="Ito T."/>
            <person name="Fujiyama A."/>
            <person name="Inagaki F."/>
            <person name="Takami H."/>
        </authorList>
    </citation>
    <scope>NUCLEOTIDE SEQUENCE</scope>
    <source>
        <strain evidence="8">Expedition CK06-06</strain>
    </source>
</reference>
<dbReference type="EMBL" id="BARS01007622">
    <property type="protein sequence ID" value="GAF67790.1"/>
    <property type="molecule type" value="Genomic_DNA"/>
</dbReference>
<protein>
    <recommendedName>
        <fullName evidence="2">Transcription initiation factor IIB</fullName>
    </recommendedName>
</protein>
<keyword evidence="3" id="KW-0677">Repeat</keyword>
<dbReference type="InterPro" id="IPR000812">
    <property type="entry name" value="TFIIB"/>
</dbReference>